<keyword evidence="2" id="KW-1185">Reference proteome</keyword>
<dbReference type="EMBL" id="ML120362">
    <property type="protein sequence ID" value="RPB03613.1"/>
    <property type="molecule type" value="Genomic_DNA"/>
</dbReference>
<organism evidence="1 2">
    <name type="scientific">Choiromyces venosus 120613-1</name>
    <dbReference type="NCBI Taxonomy" id="1336337"/>
    <lineage>
        <taxon>Eukaryota</taxon>
        <taxon>Fungi</taxon>
        <taxon>Dikarya</taxon>
        <taxon>Ascomycota</taxon>
        <taxon>Pezizomycotina</taxon>
        <taxon>Pezizomycetes</taxon>
        <taxon>Pezizales</taxon>
        <taxon>Tuberaceae</taxon>
        <taxon>Choiromyces</taxon>
    </lineage>
</organism>
<evidence type="ECO:0000313" key="1">
    <source>
        <dbReference type="EMBL" id="RPB03613.1"/>
    </source>
</evidence>
<sequence length="113" mass="12500">MRARCLTPILAFRGPVYSLPSSFIISSRDCTCLGKCFFIELPFDGLVIGYDRMCSPHRLELVWCTVMGGKSSAAGGNKGKKKKKKKGQFALFLTRVGSFSFGSEGEWESWSSD</sequence>
<name>A0A3N4JZY7_9PEZI</name>
<reference evidence="1 2" key="1">
    <citation type="journal article" date="2018" name="Nat. Ecol. Evol.">
        <title>Pezizomycetes genomes reveal the molecular basis of ectomycorrhizal truffle lifestyle.</title>
        <authorList>
            <person name="Murat C."/>
            <person name="Payen T."/>
            <person name="Noel B."/>
            <person name="Kuo A."/>
            <person name="Morin E."/>
            <person name="Chen J."/>
            <person name="Kohler A."/>
            <person name="Krizsan K."/>
            <person name="Balestrini R."/>
            <person name="Da Silva C."/>
            <person name="Montanini B."/>
            <person name="Hainaut M."/>
            <person name="Levati E."/>
            <person name="Barry K.W."/>
            <person name="Belfiori B."/>
            <person name="Cichocki N."/>
            <person name="Clum A."/>
            <person name="Dockter R.B."/>
            <person name="Fauchery L."/>
            <person name="Guy J."/>
            <person name="Iotti M."/>
            <person name="Le Tacon F."/>
            <person name="Lindquist E.A."/>
            <person name="Lipzen A."/>
            <person name="Malagnac F."/>
            <person name="Mello A."/>
            <person name="Molinier V."/>
            <person name="Miyauchi S."/>
            <person name="Poulain J."/>
            <person name="Riccioni C."/>
            <person name="Rubini A."/>
            <person name="Sitrit Y."/>
            <person name="Splivallo R."/>
            <person name="Traeger S."/>
            <person name="Wang M."/>
            <person name="Zifcakova L."/>
            <person name="Wipf D."/>
            <person name="Zambonelli A."/>
            <person name="Paolocci F."/>
            <person name="Nowrousian M."/>
            <person name="Ottonello S."/>
            <person name="Baldrian P."/>
            <person name="Spatafora J.W."/>
            <person name="Henrissat B."/>
            <person name="Nagy L.G."/>
            <person name="Aury J.M."/>
            <person name="Wincker P."/>
            <person name="Grigoriev I.V."/>
            <person name="Bonfante P."/>
            <person name="Martin F.M."/>
        </authorList>
    </citation>
    <scope>NUCLEOTIDE SEQUENCE [LARGE SCALE GENOMIC DNA]</scope>
    <source>
        <strain evidence="1 2">120613-1</strain>
    </source>
</reference>
<protein>
    <submittedName>
        <fullName evidence="1">Uncharacterized protein</fullName>
    </submittedName>
</protein>
<accession>A0A3N4JZY7</accession>
<gene>
    <name evidence="1" type="ORF">L873DRAFT_178917</name>
</gene>
<evidence type="ECO:0000313" key="2">
    <source>
        <dbReference type="Proteomes" id="UP000276215"/>
    </source>
</evidence>
<dbReference type="AlphaFoldDB" id="A0A3N4JZY7"/>
<proteinExistence type="predicted"/>
<dbReference type="Proteomes" id="UP000276215">
    <property type="component" value="Unassembled WGS sequence"/>
</dbReference>